<evidence type="ECO:0000259" key="7">
    <source>
        <dbReference type="PROSITE" id="PS50969"/>
    </source>
</evidence>
<dbReference type="CDD" id="cd07521">
    <property type="entry name" value="HAD_FCP1-like"/>
    <property type="match status" value="1"/>
</dbReference>
<dbReference type="InterPro" id="IPR034453">
    <property type="entry name" value="MEI2-like_RRM1"/>
</dbReference>
<dbReference type="EMBL" id="OZ021738">
    <property type="protein sequence ID" value="CAK9321163.1"/>
    <property type="molecule type" value="Genomic_DNA"/>
</dbReference>
<dbReference type="InterPro" id="IPR004274">
    <property type="entry name" value="FCP1_dom"/>
</dbReference>
<dbReference type="InterPro" id="IPR035979">
    <property type="entry name" value="RBD_domain_sf"/>
</dbReference>
<dbReference type="PROSITE" id="PS50969">
    <property type="entry name" value="FCP1"/>
    <property type="match status" value="1"/>
</dbReference>
<evidence type="ECO:0000313" key="8">
    <source>
        <dbReference type="EMBL" id="CAK9321163.1"/>
    </source>
</evidence>
<dbReference type="SMART" id="SM00360">
    <property type="entry name" value="RRM"/>
    <property type="match status" value="3"/>
</dbReference>
<feature type="compositionally biased region" description="Polar residues" evidence="5">
    <location>
        <begin position="32"/>
        <end position="49"/>
    </location>
</feature>
<dbReference type="SUPFAM" id="SSF54928">
    <property type="entry name" value="RNA-binding domain, RBD"/>
    <property type="match status" value="2"/>
</dbReference>
<feature type="non-terminal residue" evidence="8">
    <location>
        <position position="1"/>
    </location>
</feature>
<feature type="region of interest" description="Disordered" evidence="5">
    <location>
        <begin position="543"/>
        <end position="567"/>
    </location>
</feature>
<proteinExistence type="predicted"/>
<dbReference type="InterPro" id="IPR034454">
    <property type="entry name" value="MEI2-like_RRM3"/>
</dbReference>
<feature type="compositionally biased region" description="Polar residues" evidence="5">
    <location>
        <begin position="493"/>
        <end position="509"/>
    </location>
</feature>
<feature type="region of interest" description="Disordered" evidence="5">
    <location>
        <begin position="28"/>
        <end position="49"/>
    </location>
</feature>
<accession>A0ABP0YKX0</accession>
<dbReference type="SUPFAM" id="SSF56784">
    <property type="entry name" value="HAD-like"/>
    <property type="match status" value="1"/>
</dbReference>
<evidence type="ECO:0000259" key="6">
    <source>
        <dbReference type="PROSITE" id="PS50102"/>
    </source>
</evidence>
<dbReference type="Pfam" id="PF04059">
    <property type="entry name" value="RRM_2"/>
    <property type="match status" value="1"/>
</dbReference>
<keyword evidence="2 4" id="KW-0694">RNA-binding</keyword>
<dbReference type="PANTHER" id="PTHR23189">
    <property type="entry name" value="RNA RECOGNITION MOTIF-CONTAINING"/>
    <property type="match status" value="1"/>
</dbReference>
<dbReference type="PROSITE" id="PS50102">
    <property type="entry name" value="RRM"/>
    <property type="match status" value="2"/>
</dbReference>
<dbReference type="InterPro" id="IPR007201">
    <property type="entry name" value="Mei2-like_Rrm_C"/>
</dbReference>
<reference evidence="8 9" key="1">
    <citation type="submission" date="2024-03" db="EMBL/GenBank/DDBJ databases">
        <authorList>
            <person name="Gkanogiannis A."/>
            <person name="Becerra Lopez-Lavalle L."/>
        </authorList>
    </citation>
    <scope>NUCLEOTIDE SEQUENCE [LARGE SCALE GENOMIC DNA]</scope>
</reference>
<dbReference type="NCBIfam" id="TIGR02251">
    <property type="entry name" value="HIF-SF_euk"/>
    <property type="match status" value="1"/>
</dbReference>
<evidence type="ECO:0000256" key="4">
    <source>
        <dbReference type="PROSITE-ProRule" id="PRU00176"/>
    </source>
</evidence>
<dbReference type="SMART" id="SM00577">
    <property type="entry name" value="CPDc"/>
    <property type="match status" value="1"/>
</dbReference>
<keyword evidence="1" id="KW-0677">Repeat</keyword>
<dbReference type="CDD" id="cd12524">
    <property type="entry name" value="RRM1_MEI2_like"/>
    <property type="match status" value="1"/>
</dbReference>
<dbReference type="InterPro" id="IPR036412">
    <property type="entry name" value="HAD-like_sf"/>
</dbReference>
<evidence type="ECO:0000256" key="2">
    <source>
        <dbReference type="ARBA" id="ARBA00022884"/>
    </source>
</evidence>
<feature type="compositionally biased region" description="Basic and acidic residues" evidence="5">
    <location>
        <begin position="979"/>
        <end position="988"/>
    </location>
</feature>
<dbReference type="InterPro" id="IPR000504">
    <property type="entry name" value="RRM_dom"/>
</dbReference>
<name>A0ABP0YKX0_9ROSI</name>
<sequence length="1305" mass="145781">GTFRRWSFSLQEKSTPKFSLYRISRREDQKVMQKQPSHNSFSGHSNSPVMTKPKEMENVWSNFHKSDAFHASSVTTLFSSSLPVLPHEKLNMVDKEVAIQSVDDISSHFKKLDPGPEGDDMLEDIETHAIGSLLPDDEEELLAGIMDDLDLNGLPSSLEDLEEYDLFSSGGGMELETDAQLNAGLGSSRVSLGDGVIGSVVPPYSFSNGVGTVAGEHPYGEHPSRTLFVRNINSNVEDSELRALFEQYGDIRTLYTACKHRGFVMISYYDIRAARTAMRSLQNKPLRRRKLDIHFSIPKNNPSEKDINQGTLVAFNLDPSIPNEDLLQIFGVYGEVKEIRETPHKRHHKFIEYYDVRAAEAALKALNRSDIVGKRIKLEPSRPGGARRNLMLQLNQELEQDDLWTFRHQVGSPIVNSPPGGNHLPGLASVLPKVTRSTVKVPPIGKDQGRGNNMEHPYTNINPLHAFQPSLSFPEPKSRQYNETMASFRPPASSGSSVETFSGPQSLWGSQNSYSESSSSSAWSRSYANHHFLSNGNGQTFPFPGQQTSFFSSTPNGQSHHVGSAPSGIPSERHFGYFPESPDSSLMGPVAFRGLGSSPHASVNAAITIPRNMSEIHPSSFQMMSSSMLNPMLSGSVSYLGLLPNSLDGLNERGRSRWIENNGNQLDSRKQFQLDLDKIKAGEDIRTTLMIKNIPNKYTSKMLLAAIDENHRGTYDFLYLPIDFKNKCNVGYAFINMLSPQHIISFYEAFDGKRWEKFNSEKVASLAYARIQGKAALVSHFQNSSLMNEDKRCRPILFHSEGPEAGNQINVVVHIIKSTGQMPSIKMKAKLSPGCLREKHCLRVCQKSSVISKKACSHLRASEETDEFDGGITKCLEASLNTESLNSNINQEAINHHEFVGEETSELKRNGEAFEVKREETFSVNAADLNGMGCTSTNSSKIATIFSPILNNVEVQCHPIIEHDPGSKLDPNIPGMETDEGKNSRSSHDSQTCDISDFFISDMIVANLPLCGNDDICDINYFHDYKYTQSAVLSDVTDQYMILPFLEDTMKFSNSDDAKCSDESAIGSGNSGLYRVIDQRNNLSLEFSVSSDSDQTECFDPQLFIKNLPELSEVISNFQSSILPNEDRKRKAVTLVLDLDETLVHSTLEPQDDADFRFTVCLNMKEHIVYVKRRPYLQIFLDRVAEMFEVVIFTASQSIYAEQVLNKLDPDNCIISRRLYRESCIFSDGCYTKDLTVLGIDLAKVVIVDNYPQVFRLQVNNGIPIKSWIDDPLDTALISLLPFLETLVDVDDVRPIIAQRFGNKE</sequence>
<organism evidence="8 9">
    <name type="scientific">Citrullus colocynthis</name>
    <name type="common">colocynth</name>
    <dbReference type="NCBI Taxonomy" id="252529"/>
    <lineage>
        <taxon>Eukaryota</taxon>
        <taxon>Viridiplantae</taxon>
        <taxon>Streptophyta</taxon>
        <taxon>Embryophyta</taxon>
        <taxon>Tracheophyta</taxon>
        <taxon>Spermatophyta</taxon>
        <taxon>Magnoliopsida</taxon>
        <taxon>eudicotyledons</taxon>
        <taxon>Gunneridae</taxon>
        <taxon>Pentapetalae</taxon>
        <taxon>rosids</taxon>
        <taxon>fabids</taxon>
        <taxon>Cucurbitales</taxon>
        <taxon>Cucurbitaceae</taxon>
        <taxon>Benincaseae</taxon>
        <taxon>Citrullus</taxon>
    </lineage>
</organism>
<dbReference type="CDD" id="cd12529">
    <property type="entry name" value="RRM2_MEI2_like"/>
    <property type="match status" value="1"/>
</dbReference>
<feature type="domain" description="FCP1 homology" evidence="7">
    <location>
        <begin position="1128"/>
        <end position="1287"/>
    </location>
</feature>
<feature type="domain" description="RRM" evidence="6">
    <location>
        <begin position="225"/>
        <end position="298"/>
    </location>
</feature>
<evidence type="ECO:0000313" key="9">
    <source>
        <dbReference type="Proteomes" id="UP001642487"/>
    </source>
</evidence>
<keyword evidence="9" id="KW-1185">Reference proteome</keyword>
<protein>
    <submittedName>
        <fullName evidence="8">Uncharacterized protein</fullName>
    </submittedName>
</protein>
<dbReference type="Gene3D" id="3.40.50.1000">
    <property type="entry name" value="HAD superfamily/HAD-like"/>
    <property type="match status" value="1"/>
</dbReference>
<dbReference type="Pfam" id="PF03031">
    <property type="entry name" value="NIF"/>
    <property type="match status" value="1"/>
</dbReference>
<dbReference type="InterPro" id="IPR012677">
    <property type="entry name" value="Nucleotide-bd_a/b_plait_sf"/>
</dbReference>
<dbReference type="CDD" id="cd12531">
    <property type="entry name" value="RRM3_MEI2_like"/>
    <property type="match status" value="1"/>
</dbReference>
<evidence type="ECO:0000256" key="1">
    <source>
        <dbReference type="ARBA" id="ARBA00022737"/>
    </source>
</evidence>
<dbReference type="Gene3D" id="3.30.70.330">
    <property type="match status" value="2"/>
</dbReference>
<dbReference type="Pfam" id="PF00076">
    <property type="entry name" value="RRM_1"/>
    <property type="match status" value="2"/>
</dbReference>
<evidence type="ECO:0000256" key="5">
    <source>
        <dbReference type="SAM" id="MobiDB-lite"/>
    </source>
</evidence>
<feature type="region of interest" description="Disordered" evidence="5">
    <location>
        <begin position="486"/>
        <end position="514"/>
    </location>
</feature>
<dbReference type="Proteomes" id="UP001642487">
    <property type="component" value="Chromosome 4"/>
</dbReference>
<feature type="compositionally biased region" description="Polar residues" evidence="5">
    <location>
        <begin position="543"/>
        <end position="561"/>
    </location>
</feature>
<dbReference type="InterPro" id="IPR011948">
    <property type="entry name" value="Dullard_phosphatase"/>
</dbReference>
<dbReference type="InterPro" id="IPR023214">
    <property type="entry name" value="HAD_sf"/>
</dbReference>
<evidence type="ECO:0000256" key="3">
    <source>
        <dbReference type="ARBA" id="ARBA00023254"/>
    </source>
</evidence>
<gene>
    <name evidence="8" type="ORF">CITCOLO1_LOCUS13230</name>
</gene>
<keyword evidence="3" id="KW-0469">Meiosis</keyword>
<feature type="region of interest" description="Disordered" evidence="5">
    <location>
        <begin position="963"/>
        <end position="990"/>
    </location>
</feature>
<feature type="domain" description="RRM" evidence="6">
    <location>
        <begin position="310"/>
        <end position="383"/>
    </location>
</feature>